<dbReference type="PANTHER" id="PTHR45436:SF4">
    <property type="entry name" value="SENSOR PROTEIN PHOQ"/>
    <property type="match status" value="1"/>
</dbReference>
<evidence type="ECO:0000259" key="13">
    <source>
        <dbReference type="PROSITE" id="PS50109"/>
    </source>
</evidence>
<dbReference type="InterPro" id="IPR003660">
    <property type="entry name" value="HAMP_dom"/>
</dbReference>
<keyword evidence="10 12" id="KW-0472">Membrane</keyword>
<comment type="subcellular location">
    <subcellularLocation>
        <location evidence="2">Membrane</location>
    </subcellularLocation>
</comment>
<evidence type="ECO:0000256" key="5">
    <source>
        <dbReference type="ARBA" id="ARBA00022679"/>
    </source>
</evidence>
<evidence type="ECO:0000256" key="6">
    <source>
        <dbReference type="ARBA" id="ARBA00022692"/>
    </source>
</evidence>
<dbReference type="Proteomes" id="UP000604898">
    <property type="component" value="Unassembled WGS sequence"/>
</dbReference>
<evidence type="ECO:0000256" key="1">
    <source>
        <dbReference type="ARBA" id="ARBA00000085"/>
    </source>
</evidence>
<dbReference type="EMBL" id="JAESVD010000005">
    <property type="protein sequence ID" value="MBL4913484.1"/>
    <property type="molecule type" value="Genomic_DNA"/>
</dbReference>
<comment type="catalytic activity">
    <reaction evidence="1">
        <text>ATP + protein L-histidine = ADP + protein N-phospho-L-histidine.</text>
        <dbReference type="EC" id="2.7.13.3"/>
    </reaction>
</comment>
<dbReference type="InterPro" id="IPR036890">
    <property type="entry name" value="HATPase_C_sf"/>
</dbReference>
<name>A0ABS1SY81_9GAMM</name>
<evidence type="ECO:0000256" key="3">
    <source>
        <dbReference type="ARBA" id="ARBA00012438"/>
    </source>
</evidence>
<evidence type="ECO:0000313" key="16">
    <source>
        <dbReference type="Proteomes" id="UP000604898"/>
    </source>
</evidence>
<keyword evidence="16" id="KW-1185">Reference proteome</keyword>
<keyword evidence="8 12" id="KW-1133">Transmembrane helix</keyword>
<dbReference type="Gene3D" id="3.30.565.10">
    <property type="entry name" value="Histidine kinase-like ATPase, C-terminal domain"/>
    <property type="match status" value="1"/>
</dbReference>
<keyword evidence="5" id="KW-0808">Transferase</keyword>
<dbReference type="InterPro" id="IPR036097">
    <property type="entry name" value="HisK_dim/P_sf"/>
</dbReference>
<dbReference type="Pfam" id="PF02518">
    <property type="entry name" value="HATPase_c"/>
    <property type="match status" value="1"/>
</dbReference>
<protein>
    <recommendedName>
        <fullName evidence="3">histidine kinase</fullName>
        <ecNumber evidence="3">2.7.13.3</ecNumber>
    </recommendedName>
</protein>
<accession>A0ABS1SY81</accession>
<gene>
    <name evidence="15" type="ORF">JMA39_10060</name>
</gene>
<feature type="domain" description="HAMP" evidence="14">
    <location>
        <begin position="272"/>
        <end position="323"/>
    </location>
</feature>
<feature type="domain" description="Histidine kinase" evidence="13">
    <location>
        <begin position="331"/>
        <end position="524"/>
    </location>
</feature>
<dbReference type="PRINTS" id="PR00344">
    <property type="entry name" value="BCTRLSENSOR"/>
</dbReference>
<dbReference type="Gene3D" id="1.10.287.130">
    <property type="match status" value="1"/>
</dbReference>
<dbReference type="InterPro" id="IPR050428">
    <property type="entry name" value="TCS_sensor_his_kinase"/>
</dbReference>
<dbReference type="InterPro" id="IPR004358">
    <property type="entry name" value="Sig_transdc_His_kin-like_C"/>
</dbReference>
<dbReference type="InterPro" id="IPR005467">
    <property type="entry name" value="His_kinase_dom"/>
</dbReference>
<dbReference type="PROSITE" id="PS50109">
    <property type="entry name" value="HIS_KIN"/>
    <property type="match status" value="1"/>
</dbReference>
<dbReference type="PROSITE" id="PS50885">
    <property type="entry name" value="HAMP"/>
    <property type="match status" value="1"/>
</dbReference>
<dbReference type="PANTHER" id="PTHR45436">
    <property type="entry name" value="SENSOR HISTIDINE KINASE YKOH"/>
    <property type="match status" value="1"/>
</dbReference>
<evidence type="ECO:0000313" key="15">
    <source>
        <dbReference type="EMBL" id="MBL4913484.1"/>
    </source>
</evidence>
<evidence type="ECO:0000256" key="9">
    <source>
        <dbReference type="ARBA" id="ARBA00023012"/>
    </source>
</evidence>
<evidence type="ECO:0000256" key="7">
    <source>
        <dbReference type="ARBA" id="ARBA00022777"/>
    </source>
</evidence>
<organism evidence="15 16">
    <name type="scientific">Shewanella schlegeliana</name>
    <dbReference type="NCBI Taxonomy" id="190308"/>
    <lineage>
        <taxon>Bacteria</taxon>
        <taxon>Pseudomonadati</taxon>
        <taxon>Pseudomonadota</taxon>
        <taxon>Gammaproteobacteria</taxon>
        <taxon>Alteromonadales</taxon>
        <taxon>Shewanellaceae</taxon>
        <taxon>Shewanella</taxon>
    </lineage>
</organism>
<dbReference type="EC" id="2.7.13.3" evidence="3"/>
<proteinExistence type="predicted"/>
<dbReference type="InterPro" id="IPR003594">
    <property type="entry name" value="HATPase_dom"/>
</dbReference>
<evidence type="ECO:0000256" key="12">
    <source>
        <dbReference type="SAM" id="Phobius"/>
    </source>
</evidence>
<evidence type="ECO:0000256" key="4">
    <source>
        <dbReference type="ARBA" id="ARBA00022553"/>
    </source>
</evidence>
<evidence type="ECO:0000256" key="11">
    <source>
        <dbReference type="SAM" id="Coils"/>
    </source>
</evidence>
<keyword evidence="4" id="KW-0597">Phosphoprotein</keyword>
<keyword evidence="11" id="KW-0175">Coiled coil</keyword>
<evidence type="ECO:0000256" key="2">
    <source>
        <dbReference type="ARBA" id="ARBA00004370"/>
    </source>
</evidence>
<dbReference type="SMART" id="SM00387">
    <property type="entry name" value="HATPase_c"/>
    <property type="match status" value="1"/>
</dbReference>
<keyword evidence="6 12" id="KW-0812">Transmembrane</keyword>
<sequence>MTALKSKPMVNLKRLPTLMHSLKARLIVSAMLLILVLIPIVGLTLNDAFKLQVKSASVKELKAYVYSILAVTEVDNQQLFMPEALLENQFNVIQSGLYALITVPATQSQLQPLTTPSVSGEPHQASSFDAKFVEATTAKPVEDEVPDNAQVNDGRKVAWRSNSLLGIDLTSAITTAVHTDPAFPQPEKGQGQFSEIILNDEPHLVYGFSASFETQHVDDQGNEQITRFPVTVYIIKDQSDYLLQVNEFNQQLWRWLLILMAALLTIQILWLWWTLKPLTRLQSELAAIENGKADQLEGNYPTELSAVAKQLNTLLNTEQNQRKRYRNALADLAHSLKTPLAVIQSQKDLSPQSFEQVSQINRIIGHQLKRAQSAAGSAWHLGVEVVDVSDKLVRNLPKIYCQPPIAITEDVDRSAIFKGDASDLTEILGNLLDNACKAAVSKVLLTVKSVDSYLVISIEDDGKGIDEALHAQIFERGIRADSYQQGHGIGLAIVRDLVDSYQGQLIVSRSTALDGAKFELRFKS</sequence>
<feature type="coiled-coil region" evidence="11">
    <location>
        <begin position="308"/>
        <end position="335"/>
    </location>
</feature>
<keyword evidence="9" id="KW-0902">Two-component regulatory system</keyword>
<feature type="transmembrane region" description="Helical" evidence="12">
    <location>
        <begin position="252"/>
        <end position="273"/>
    </location>
</feature>
<reference evidence="15 16" key="1">
    <citation type="submission" date="2021-01" db="EMBL/GenBank/DDBJ databases">
        <title>Genome sequence of Shewanella schlegeliana JCM 11561.</title>
        <authorList>
            <person name="Zhang H."/>
            <person name="Li C."/>
        </authorList>
    </citation>
    <scope>NUCLEOTIDE SEQUENCE [LARGE SCALE GENOMIC DNA]</scope>
    <source>
        <strain evidence="15 16">JCM 11561</strain>
    </source>
</reference>
<keyword evidence="7" id="KW-0418">Kinase</keyword>
<evidence type="ECO:0000256" key="10">
    <source>
        <dbReference type="ARBA" id="ARBA00023136"/>
    </source>
</evidence>
<evidence type="ECO:0000256" key="8">
    <source>
        <dbReference type="ARBA" id="ARBA00022989"/>
    </source>
</evidence>
<dbReference type="SUPFAM" id="SSF47384">
    <property type="entry name" value="Homodimeric domain of signal transducing histidine kinase"/>
    <property type="match status" value="1"/>
</dbReference>
<dbReference type="SUPFAM" id="SSF55874">
    <property type="entry name" value="ATPase domain of HSP90 chaperone/DNA topoisomerase II/histidine kinase"/>
    <property type="match status" value="1"/>
</dbReference>
<comment type="caution">
    <text evidence="15">The sequence shown here is derived from an EMBL/GenBank/DDBJ whole genome shotgun (WGS) entry which is preliminary data.</text>
</comment>
<evidence type="ECO:0000259" key="14">
    <source>
        <dbReference type="PROSITE" id="PS50885"/>
    </source>
</evidence>